<proteinExistence type="predicted"/>
<organism evidence="1 2">
    <name type="scientific">Peronospora matthiolae</name>
    <dbReference type="NCBI Taxonomy" id="2874970"/>
    <lineage>
        <taxon>Eukaryota</taxon>
        <taxon>Sar</taxon>
        <taxon>Stramenopiles</taxon>
        <taxon>Oomycota</taxon>
        <taxon>Peronosporomycetes</taxon>
        <taxon>Peronosporales</taxon>
        <taxon>Peronosporaceae</taxon>
        <taxon>Peronospora</taxon>
    </lineage>
</organism>
<dbReference type="AlphaFoldDB" id="A0AAV1UFF8"/>
<accession>A0AAV1UFF8</accession>
<dbReference type="Proteomes" id="UP001162060">
    <property type="component" value="Unassembled WGS sequence"/>
</dbReference>
<reference evidence="1" key="1">
    <citation type="submission" date="2024-01" db="EMBL/GenBank/DDBJ databases">
        <authorList>
            <person name="Webb A."/>
        </authorList>
    </citation>
    <scope>NUCLEOTIDE SEQUENCE</scope>
    <source>
        <strain evidence="1">Pm1</strain>
    </source>
</reference>
<protein>
    <submittedName>
        <fullName evidence="1">Uncharacterized protein</fullName>
    </submittedName>
</protein>
<sequence>MIASVTLYFDMNSRDRRRSPRCKDVSGSEPKSTEHVVQLVTRDVSTLVILSVRRRFGCDSRRGEHA</sequence>
<gene>
    <name evidence="1" type="ORF">PM001_LOCUS17558</name>
</gene>
<evidence type="ECO:0000313" key="2">
    <source>
        <dbReference type="Proteomes" id="UP001162060"/>
    </source>
</evidence>
<comment type="caution">
    <text evidence="1">The sequence shown here is derived from an EMBL/GenBank/DDBJ whole genome shotgun (WGS) entry which is preliminary data.</text>
</comment>
<evidence type="ECO:0000313" key="1">
    <source>
        <dbReference type="EMBL" id="CAK7932408.1"/>
    </source>
</evidence>
<dbReference type="EMBL" id="CAKLBY020000189">
    <property type="protein sequence ID" value="CAK7932408.1"/>
    <property type="molecule type" value="Genomic_DNA"/>
</dbReference>
<name>A0AAV1UFF8_9STRA</name>